<dbReference type="InterPro" id="IPR023393">
    <property type="entry name" value="START-like_dom_sf"/>
</dbReference>
<dbReference type="InterPro" id="IPR019587">
    <property type="entry name" value="Polyketide_cyclase/dehydratase"/>
</dbReference>
<accession>A0ABV6FIX9</accession>
<sequence length="138" mass="15060">MEIVESILIEASPAAVFAIYADVARWPAWDPDTRAASIDGSFASGATGRLAPAKGFEVPMQFISVEPDRGFTVASRVLFSTMLFDHTLHPTGAGVVATHRVSFHGPCAWFLRHLVGRRVRHGLPVTMRRLKAFAEGRS</sequence>
<reference evidence="1 2" key="1">
    <citation type="submission" date="2024-09" db="EMBL/GenBank/DDBJ databases">
        <authorList>
            <person name="Sun Q."/>
            <person name="Mori K."/>
        </authorList>
    </citation>
    <scope>NUCLEOTIDE SEQUENCE [LARGE SCALE GENOMIC DNA]</scope>
    <source>
        <strain evidence="1 2">CCM 7792</strain>
    </source>
</reference>
<evidence type="ECO:0000313" key="1">
    <source>
        <dbReference type="EMBL" id="MFC0253495.1"/>
    </source>
</evidence>
<proteinExistence type="predicted"/>
<comment type="caution">
    <text evidence="1">The sequence shown here is derived from an EMBL/GenBank/DDBJ whole genome shotgun (WGS) entry which is preliminary data.</text>
</comment>
<dbReference type="Gene3D" id="3.30.530.20">
    <property type="match status" value="1"/>
</dbReference>
<dbReference type="EMBL" id="JBHLWP010000014">
    <property type="protein sequence ID" value="MFC0253495.1"/>
    <property type="molecule type" value="Genomic_DNA"/>
</dbReference>
<dbReference type="Proteomes" id="UP001589773">
    <property type="component" value="Unassembled WGS sequence"/>
</dbReference>
<keyword evidence="2" id="KW-1185">Reference proteome</keyword>
<organism evidence="1 2">
    <name type="scientific">Massilia consociata</name>
    <dbReference type="NCBI Taxonomy" id="760117"/>
    <lineage>
        <taxon>Bacteria</taxon>
        <taxon>Pseudomonadati</taxon>
        <taxon>Pseudomonadota</taxon>
        <taxon>Betaproteobacteria</taxon>
        <taxon>Burkholderiales</taxon>
        <taxon>Oxalobacteraceae</taxon>
        <taxon>Telluria group</taxon>
        <taxon>Massilia</taxon>
    </lineage>
</organism>
<name>A0ABV6FIX9_9BURK</name>
<protein>
    <submittedName>
        <fullName evidence="1">SRPBCC family protein</fullName>
    </submittedName>
</protein>
<dbReference type="Pfam" id="PF10604">
    <property type="entry name" value="Polyketide_cyc2"/>
    <property type="match status" value="1"/>
</dbReference>
<dbReference type="RefSeq" id="WP_379680575.1">
    <property type="nucleotide sequence ID" value="NZ_JBHLWP010000014.1"/>
</dbReference>
<gene>
    <name evidence="1" type="ORF">ACFFJK_16465</name>
</gene>
<evidence type="ECO:0000313" key="2">
    <source>
        <dbReference type="Proteomes" id="UP001589773"/>
    </source>
</evidence>
<dbReference type="SUPFAM" id="SSF55961">
    <property type="entry name" value="Bet v1-like"/>
    <property type="match status" value="1"/>
</dbReference>